<accession>A0A2G5U3R7</accession>
<evidence type="ECO:0000256" key="2">
    <source>
        <dbReference type="SAM" id="SignalP"/>
    </source>
</evidence>
<sequence>MMYFFFVLNMLFIVVVGIGCKKKNNASKLQPRDMSKEKKSKEKVTPNGMGAKPATPTSPNPEDEKVATPDPEKDKSMIPRDADDNETINEAKSCWSTLK</sequence>
<organism evidence="3 4">
    <name type="scientific">Caenorhabditis nigoni</name>
    <dbReference type="NCBI Taxonomy" id="1611254"/>
    <lineage>
        <taxon>Eukaryota</taxon>
        <taxon>Metazoa</taxon>
        <taxon>Ecdysozoa</taxon>
        <taxon>Nematoda</taxon>
        <taxon>Chromadorea</taxon>
        <taxon>Rhabditida</taxon>
        <taxon>Rhabditina</taxon>
        <taxon>Rhabditomorpha</taxon>
        <taxon>Rhabditoidea</taxon>
        <taxon>Rhabditidae</taxon>
        <taxon>Peloderinae</taxon>
        <taxon>Caenorhabditis</taxon>
    </lineage>
</organism>
<comment type="caution">
    <text evidence="3">The sequence shown here is derived from an EMBL/GenBank/DDBJ whole genome shotgun (WGS) entry which is preliminary data.</text>
</comment>
<evidence type="ECO:0000313" key="3">
    <source>
        <dbReference type="EMBL" id="PIC33876.1"/>
    </source>
</evidence>
<feature type="compositionally biased region" description="Polar residues" evidence="1">
    <location>
        <begin position="88"/>
        <end position="99"/>
    </location>
</feature>
<dbReference type="AlphaFoldDB" id="A0A2G5U3R7"/>
<dbReference type="PANTHER" id="PTHR37439">
    <property type="entry name" value="PROTEIN CBG25991-RELATED"/>
    <property type="match status" value="1"/>
</dbReference>
<name>A0A2G5U3R7_9PELO</name>
<dbReference type="OrthoDB" id="10303259at2759"/>
<reference evidence="4" key="1">
    <citation type="submission" date="2017-10" db="EMBL/GenBank/DDBJ databases">
        <title>Rapid genome shrinkage in a self-fertile nematode reveals novel sperm competition proteins.</title>
        <authorList>
            <person name="Yin D."/>
            <person name="Schwarz E.M."/>
            <person name="Thomas C.G."/>
            <person name="Felde R.L."/>
            <person name="Korf I.F."/>
            <person name="Cutter A.D."/>
            <person name="Schartner C.M."/>
            <person name="Ralston E.J."/>
            <person name="Meyer B.J."/>
            <person name="Haag E.S."/>
        </authorList>
    </citation>
    <scope>NUCLEOTIDE SEQUENCE [LARGE SCALE GENOMIC DNA]</scope>
    <source>
        <strain evidence="4">JU1422</strain>
    </source>
</reference>
<evidence type="ECO:0000256" key="1">
    <source>
        <dbReference type="SAM" id="MobiDB-lite"/>
    </source>
</evidence>
<dbReference type="PANTHER" id="PTHR37439:SF1">
    <property type="entry name" value="PROTEIN CBG18706"/>
    <property type="match status" value="1"/>
</dbReference>
<gene>
    <name evidence="3" type="primary">Cni-msrp-9</name>
    <name evidence="3" type="synonym">Cnig_chr_IV.g13698</name>
    <name evidence="3" type="ORF">B9Z55_013698</name>
</gene>
<feature type="signal peptide" evidence="2">
    <location>
        <begin position="1"/>
        <end position="17"/>
    </location>
</feature>
<keyword evidence="2" id="KW-0732">Signal</keyword>
<dbReference type="EMBL" id="PDUG01000004">
    <property type="protein sequence ID" value="PIC33876.1"/>
    <property type="molecule type" value="Genomic_DNA"/>
</dbReference>
<feature type="compositionally biased region" description="Basic and acidic residues" evidence="1">
    <location>
        <begin position="30"/>
        <end position="44"/>
    </location>
</feature>
<evidence type="ECO:0000313" key="4">
    <source>
        <dbReference type="Proteomes" id="UP000230233"/>
    </source>
</evidence>
<feature type="region of interest" description="Disordered" evidence="1">
    <location>
        <begin position="24"/>
        <end position="99"/>
    </location>
</feature>
<protein>
    <submittedName>
        <fullName evidence="3">Uncharacterized protein</fullName>
    </submittedName>
</protein>
<proteinExistence type="predicted"/>
<keyword evidence="4" id="KW-1185">Reference proteome</keyword>
<feature type="chain" id="PRO_5013774693" evidence="2">
    <location>
        <begin position="18"/>
        <end position="99"/>
    </location>
</feature>
<dbReference type="Proteomes" id="UP000230233">
    <property type="component" value="Chromosome IV"/>
</dbReference>
<feature type="compositionally biased region" description="Basic and acidic residues" evidence="1">
    <location>
        <begin position="62"/>
        <end position="82"/>
    </location>
</feature>